<reference evidence="2" key="1">
    <citation type="submission" date="2024-06" db="UniProtKB">
        <authorList>
            <consortium name="Ensembl"/>
        </authorList>
    </citation>
    <scope>IDENTIFICATION</scope>
</reference>
<evidence type="ECO:0000313" key="2">
    <source>
        <dbReference type="Ensembl" id="ENSMPUP00000015163.1"/>
    </source>
</evidence>
<accession>M3YV03</accession>
<evidence type="ECO:0000256" key="1">
    <source>
        <dbReference type="SAM" id="MobiDB-lite"/>
    </source>
</evidence>
<dbReference type="EMBL" id="AEYP01062088">
    <property type="status" value="NOT_ANNOTATED_CDS"/>
    <property type="molecule type" value="Genomic_DNA"/>
</dbReference>
<feature type="compositionally biased region" description="Basic and acidic residues" evidence="1">
    <location>
        <begin position="16"/>
        <end position="26"/>
    </location>
</feature>
<dbReference type="InParanoid" id="M3YV03"/>
<dbReference type="HOGENOM" id="CLU_2757143_0_0_1"/>
<name>M3YV03_MUSPF</name>
<sequence>MCLRRMAWRLPPPHSAAEERERERARTAQPGGRSRGRKRSRLSTERKPTVLAPSHDPRIMILAKCRPLTY</sequence>
<feature type="region of interest" description="Disordered" evidence="1">
    <location>
        <begin position="1"/>
        <end position="55"/>
    </location>
</feature>
<organism evidence="2">
    <name type="scientific">Mustela putorius furo</name>
    <name type="common">European domestic ferret</name>
    <name type="synonym">Mustela furo</name>
    <dbReference type="NCBI Taxonomy" id="9669"/>
    <lineage>
        <taxon>Eukaryota</taxon>
        <taxon>Metazoa</taxon>
        <taxon>Chordata</taxon>
        <taxon>Craniata</taxon>
        <taxon>Vertebrata</taxon>
        <taxon>Euteleostomi</taxon>
        <taxon>Mammalia</taxon>
        <taxon>Eutheria</taxon>
        <taxon>Laurasiatheria</taxon>
        <taxon>Carnivora</taxon>
        <taxon>Caniformia</taxon>
        <taxon>Musteloidea</taxon>
        <taxon>Mustelidae</taxon>
        <taxon>Mustelinae</taxon>
        <taxon>Mustela</taxon>
    </lineage>
</organism>
<dbReference type="Ensembl" id="ENSMPUT00000015402.1">
    <property type="protein sequence ID" value="ENSMPUP00000015163.1"/>
    <property type="gene ID" value="ENSMPUG00000015273.1"/>
</dbReference>
<protein>
    <submittedName>
        <fullName evidence="2">Uncharacterized protein</fullName>
    </submittedName>
</protein>
<dbReference type="EMBL" id="AEYP01062087">
    <property type="status" value="NOT_ANNOTATED_CDS"/>
    <property type="molecule type" value="Genomic_DNA"/>
</dbReference>
<dbReference type="AlphaFoldDB" id="M3YV03"/>
<proteinExistence type="predicted"/>